<comment type="caution">
    <text evidence="1">The sequence shown here is derived from an EMBL/GenBank/DDBJ whole genome shotgun (WGS) entry which is preliminary data.</text>
</comment>
<organism evidence="1 2">
    <name type="scientific">Lucilia cuprina</name>
    <name type="common">Green bottle fly</name>
    <name type="synonym">Australian sheep blowfly</name>
    <dbReference type="NCBI Taxonomy" id="7375"/>
    <lineage>
        <taxon>Eukaryota</taxon>
        <taxon>Metazoa</taxon>
        <taxon>Ecdysozoa</taxon>
        <taxon>Arthropoda</taxon>
        <taxon>Hexapoda</taxon>
        <taxon>Insecta</taxon>
        <taxon>Pterygota</taxon>
        <taxon>Neoptera</taxon>
        <taxon>Endopterygota</taxon>
        <taxon>Diptera</taxon>
        <taxon>Brachycera</taxon>
        <taxon>Muscomorpha</taxon>
        <taxon>Oestroidea</taxon>
        <taxon>Calliphoridae</taxon>
        <taxon>Luciliinae</taxon>
        <taxon>Lucilia</taxon>
    </lineage>
</organism>
<accession>A0A0L0CJ10</accession>
<sequence>MQIVKAFKGQDNSNSFDIISISCCAARFNSSESWTSKTYEHAYYYSTHNILNSFQSKSSFKELKIQKGSVKAVWVPAHNELTDEIAKTGLAHYISNAISIVTPLVSSENVTNGNELLLLLSLFFNLDDQDKRSTPHVALQAHFNAMNIIILLPQYFYADQMLVRLQ</sequence>
<gene>
    <name evidence="1" type="ORF">FF38_06613</name>
</gene>
<reference evidence="1 2" key="1">
    <citation type="journal article" date="2015" name="Nat. Commun.">
        <title>Lucilia cuprina genome unlocks parasitic fly biology to underpin future interventions.</title>
        <authorList>
            <person name="Anstead C.A."/>
            <person name="Korhonen P.K."/>
            <person name="Young N.D."/>
            <person name="Hall R.S."/>
            <person name="Jex A.R."/>
            <person name="Murali S.C."/>
            <person name="Hughes D.S."/>
            <person name="Lee S.F."/>
            <person name="Perry T."/>
            <person name="Stroehlein A.J."/>
            <person name="Ansell B.R."/>
            <person name="Breugelmans B."/>
            <person name="Hofmann A."/>
            <person name="Qu J."/>
            <person name="Dugan S."/>
            <person name="Lee S.L."/>
            <person name="Chao H."/>
            <person name="Dinh H."/>
            <person name="Han Y."/>
            <person name="Doddapaneni H.V."/>
            <person name="Worley K.C."/>
            <person name="Muzny D.M."/>
            <person name="Ioannidis P."/>
            <person name="Waterhouse R.M."/>
            <person name="Zdobnov E.M."/>
            <person name="James P.J."/>
            <person name="Bagnall N.H."/>
            <person name="Kotze A.C."/>
            <person name="Gibbs R.A."/>
            <person name="Richards S."/>
            <person name="Batterham P."/>
            <person name="Gasser R.B."/>
        </authorList>
    </citation>
    <scope>NUCLEOTIDE SEQUENCE [LARGE SCALE GENOMIC DNA]</scope>
    <source>
        <strain evidence="1 2">LS</strain>
        <tissue evidence="1">Full body</tissue>
    </source>
</reference>
<evidence type="ECO:0000313" key="1">
    <source>
        <dbReference type="EMBL" id="KNC32241.1"/>
    </source>
</evidence>
<proteinExistence type="predicted"/>
<keyword evidence="2" id="KW-1185">Reference proteome</keyword>
<dbReference type="AlphaFoldDB" id="A0A0L0CJ10"/>
<evidence type="ECO:0000313" key="2">
    <source>
        <dbReference type="Proteomes" id="UP000037069"/>
    </source>
</evidence>
<dbReference type="EMBL" id="JRES01000328">
    <property type="protein sequence ID" value="KNC32241.1"/>
    <property type="molecule type" value="Genomic_DNA"/>
</dbReference>
<dbReference type="Proteomes" id="UP000037069">
    <property type="component" value="Unassembled WGS sequence"/>
</dbReference>
<name>A0A0L0CJ10_LUCCU</name>
<protein>
    <submittedName>
        <fullName evidence="1">Uncharacterized protein</fullName>
    </submittedName>
</protein>